<protein>
    <submittedName>
        <fullName evidence="2">Uncharacterized protein</fullName>
    </submittedName>
</protein>
<organism evidence="2 3">
    <name type="scientific">Setaria italica</name>
    <name type="common">Foxtail millet</name>
    <name type="synonym">Panicum italicum</name>
    <dbReference type="NCBI Taxonomy" id="4555"/>
    <lineage>
        <taxon>Eukaryota</taxon>
        <taxon>Viridiplantae</taxon>
        <taxon>Streptophyta</taxon>
        <taxon>Embryophyta</taxon>
        <taxon>Tracheophyta</taxon>
        <taxon>Spermatophyta</taxon>
        <taxon>Magnoliopsida</taxon>
        <taxon>Liliopsida</taxon>
        <taxon>Poales</taxon>
        <taxon>Poaceae</taxon>
        <taxon>PACMAD clade</taxon>
        <taxon>Panicoideae</taxon>
        <taxon>Panicodae</taxon>
        <taxon>Paniceae</taxon>
        <taxon>Cenchrinae</taxon>
        <taxon>Setaria</taxon>
    </lineage>
</organism>
<keyword evidence="3" id="KW-1185">Reference proteome</keyword>
<dbReference type="HOGENOM" id="CLU_2214571_0_0_1"/>
<name>K3ZAZ8_SETIT</name>
<reference evidence="2" key="2">
    <citation type="submission" date="2018-08" db="UniProtKB">
        <authorList>
            <consortium name="EnsemblPlants"/>
        </authorList>
    </citation>
    <scope>IDENTIFICATION</scope>
    <source>
        <strain evidence="2">Yugu1</strain>
    </source>
</reference>
<accession>K3ZAZ8</accession>
<sequence length="107" mass="11836">MAGDRFRLELLGQFYGPPLGPAGIGPPSVISVLISLILLFISLILLFDICYMVACCLGSQASPWRCTIVWAWRSLTKASFIVLFDSIQFHSKNKDKLLLKASTKTES</sequence>
<dbReference type="Gramene" id="KQL17024">
    <property type="protein sequence ID" value="KQL17024"/>
    <property type="gene ID" value="SETIT_023719mg"/>
</dbReference>
<dbReference type="EMBL" id="AGNK02002101">
    <property type="status" value="NOT_ANNOTATED_CDS"/>
    <property type="molecule type" value="Genomic_DNA"/>
</dbReference>
<dbReference type="EnsemblPlants" id="KQL17024">
    <property type="protein sequence ID" value="KQL17024"/>
    <property type="gene ID" value="SETIT_023719mg"/>
</dbReference>
<reference evidence="3" key="1">
    <citation type="journal article" date="2012" name="Nat. Biotechnol.">
        <title>Reference genome sequence of the model plant Setaria.</title>
        <authorList>
            <person name="Bennetzen J.L."/>
            <person name="Schmutz J."/>
            <person name="Wang H."/>
            <person name="Percifield R."/>
            <person name="Hawkins J."/>
            <person name="Pontaroli A.C."/>
            <person name="Estep M."/>
            <person name="Feng L."/>
            <person name="Vaughn J.N."/>
            <person name="Grimwood J."/>
            <person name="Jenkins J."/>
            <person name="Barry K."/>
            <person name="Lindquist E."/>
            <person name="Hellsten U."/>
            <person name="Deshpande S."/>
            <person name="Wang X."/>
            <person name="Wu X."/>
            <person name="Mitros T."/>
            <person name="Triplett J."/>
            <person name="Yang X."/>
            <person name="Ye C.Y."/>
            <person name="Mauro-Herrera M."/>
            <person name="Wang L."/>
            <person name="Li P."/>
            <person name="Sharma M."/>
            <person name="Sharma R."/>
            <person name="Ronald P.C."/>
            <person name="Panaud O."/>
            <person name="Kellogg E.A."/>
            <person name="Brutnell T.P."/>
            <person name="Doust A.N."/>
            <person name="Tuskan G.A."/>
            <person name="Rokhsar D."/>
            <person name="Devos K.M."/>
        </authorList>
    </citation>
    <scope>NUCLEOTIDE SEQUENCE [LARGE SCALE GENOMIC DNA]</scope>
    <source>
        <strain evidence="3">cv. Yugu1</strain>
    </source>
</reference>
<evidence type="ECO:0000313" key="3">
    <source>
        <dbReference type="Proteomes" id="UP000004995"/>
    </source>
</evidence>
<keyword evidence="1" id="KW-0812">Transmembrane</keyword>
<dbReference type="AlphaFoldDB" id="K3ZAZ8"/>
<feature type="transmembrane region" description="Helical" evidence="1">
    <location>
        <begin position="29"/>
        <end position="54"/>
    </location>
</feature>
<evidence type="ECO:0000256" key="1">
    <source>
        <dbReference type="SAM" id="Phobius"/>
    </source>
</evidence>
<evidence type="ECO:0000313" key="2">
    <source>
        <dbReference type="EnsemblPlants" id="KQL17024"/>
    </source>
</evidence>
<dbReference type="InParanoid" id="K3ZAZ8"/>
<dbReference type="Proteomes" id="UP000004995">
    <property type="component" value="Unassembled WGS sequence"/>
</dbReference>
<keyword evidence="1" id="KW-0472">Membrane</keyword>
<proteinExistence type="predicted"/>
<keyword evidence="1" id="KW-1133">Transmembrane helix</keyword>